<dbReference type="FunFam" id="1.20.1200.10:FF:000001">
    <property type="entry name" value="Cob(I)yrinic acid a,c-diamide adenosyltransferase"/>
    <property type="match status" value="1"/>
</dbReference>
<dbReference type="PANTHER" id="PTHR12213:SF0">
    <property type="entry name" value="CORRINOID ADENOSYLTRANSFERASE MMAB"/>
    <property type="match status" value="1"/>
</dbReference>
<comment type="subunit">
    <text evidence="2">Homotrimer.</text>
</comment>
<accession>A0A2H5XDZ3</accession>
<dbReference type="EMBL" id="BEHT01000026">
    <property type="protein sequence ID" value="GBC99396.1"/>
    <property type="molecule type" value="Genomic_DNA"/>
</dbReference>
<name>A0A2H5XDZ3_9BACT</name>
<evidence type="ECO:0000256" key="3">
    <source>
        <dbReference type="ARBA" id="ARBA00022679"/>
    </source>
</evidence>
<dbReference type="Gene3D" id="1.20.1200.10">
    <property type="entry name" value="Cobalamin adenosyltransferase-like"/>
    <property type="match status" value="1"/>
</dbReference>
<keyword evidence="4 6" id="KW-0547">Nucleotide-binding</keyword>
<dbReference type="GO" id="GO:0008817">
    <property type="term" value="F:corrinoid adenosyltransferase activity"/>
    <property type="evidence" value="ECO:0007669"/>
    <property type="project" value="UniProtKB-UniRule"/>
</dbReference>
<evidence type="ECO:0000256" key="1">
    <source>
        <dbReference type="ARBA" id="ARBA00007487"/>
    </source>
</evidence>
<comment type="catalytic activity">
    <reaction evidence="6">
        <text>2 cob(II)yrinate a,c diamide + reduced [electron-transfer flavoprotein] + 2 ATP = 2 adenosylcob(III)yrinate a,c-diamide + 2 triphosphate + oxidized [electron-transfer flavoprotein] + 3 H(+)</text>
        <dbReference type="Rhea" id="RHEA:11528"/>
        <dbReference type="Rhea" id="RHEA-COMP:10685"/>
        <dbReference type="Rhea" id="RHEA-COMP:10686"/>
        <dbReference type="ChEBI" id="CHEBI:15378"/>
        <dbReference type="ChEBI" id="CHEBI:18036"/>
        <dbReference type="ChEBI" id="CHEBI:30616"/>
        <dbReference type="ChEBI" id="CHEBI:57692"/>
        <dbReference type="ChEBI" id="CHEBI:58307"/>
        <dbReference type="ChEBI" id="CHEBI:58503"/>
        <dbReference type="ChEBI" id="CHEBI:58537"/>
        <dbReference type="EC" id="2.5.1.17"/>
    </reaction>
</comment>
<dbReference type="SUPFAM" id="SSF89028">
    <property type="entry name" value="Cobalamin adenosyltransferase-like"/>
    <property type="match status" value="1"/>
</dbReference>
<organism evidence="8 9">
    <name type="scientific">Candidatus Fervidibacter japonicus</name>
    <dbReference type="NCBI Taxonomy" id="2035412"/>
    <lineage>
        <taxon>Bacteria</taxon>
        <taxon>Candidatus Fervidibacterota</taxon>
        <taxon>Candidatus Fervidibacter</taxon>
    </lineage>
</organism>
<reference evidence="9" key="1">
    <citation type="submission" date="2017-09" db="EMBL/GenBank/DDBJ databases">
        <title>Metaegenomics of thermophilic ammonia-oxidizing enrichment culture.</title>
        <authorList>
            <person name="Kato S."/>
            <person name="Suzuki K."/>
        </authorList>
    </citation>
    <scope>NUCLEOTIDE SEQUENCE [LARGE SCALE GENOMIC DNA]</scope>
</reference>
<keyword evidence="3 6" id="KW-0808">Transferase</keyword>
<evidence type="ECO:0000256" key="6">
    <source>
        <dbReference type="RuleBase" id="RU366026"/>
    </source>
</evidence>
<evidence type="ECO:0000259" key="7">
    <source>
        <dbReference type="Pfam" id="PF01923"/>
    </source>
</evidence>
<comment type="similarity">
    <text evidence="1 6">Belongs to the Cob(I)alamin adenosyltransferase family.</text>
</comment>
<dbReference type="PANTHER" id="PTHR12213">
    <property type="entry name" value="CORRINOID ADENOSYLTRANSFERASE"/>
    <property type="match status" value="1"/>
</dbReference>
<proteinExistence type="inferred from homology"/>
<dbReference type="EC" id="2.5.1.17" evidence="6"/>
<dbReference type="UniPathway" id="UPA00148">
    <property type="reaction ID" value="UER00233"/>
</dbReference>
<keyword evidence="5 6" id="KW-0067">ATP-binding</keyword>
<dbReference type="InterPro" id="IPR016030">
    <property type="entry name" value="CblAdoTrfase-like"/>
</dbReference>
<feature type="domain" description="Cobalamin adenosyltransferase-like" evidence="7">
    <location>
        <begin position="5"/>
        <end position="165"/>
    </location>
</feature>
<evidence type="ECO:0000313" key="9">
    <source>
        <dbReference type="Proteomes" id="UP000236173"/>
    </source>
</evidence>
<evidence type="ECO:0000313" key="8">
    <source>
        <dbReference type="EMBL" id="GBC99396.1"/>
    </source>
</evidence>
<sequence>MTRRLYTRRGDTGMTDLIGGRVPKSHQRVDAYGTLDELNATLGLLRAHLTDAQLARLVAQIQRDVFTLGAELATAPSHRPSVRLSATRLRALERQIDQFQQEAPIPPQFVLPGGTVAAALAQVARAVCRRAERRVVALAAEEPVRPTVLGYLNRLSDWLFALALVINHRNGVRETTWRGRRRKASPTA</sequence>
<comment type="caution">
    <text evidence="8">The sequence shown here is derived from an EMBL/GenBank/DDBJ whole genome shotgun (WGS) entry which is preliminary data.</text>
</comment>
<dbReference type="GO" id="GO:0005524">
    <property type="term" value="F:ATP binding"/>
    <property type="evidence" value="ECO:0007669"/>
    <property type="project" value="UniProtKB-UniRule"/>
</dbReference>
<evidence type="ECO:0000256" key="4">
    <source>
        <dbReference type="ARBA" id="ARBA00022741"/>
    </source>
</evidence>
<comment type="pathway">
    <text evidence="6">Cofactor biosynthesis; adenosylcobalamin biosynthesis; adenosylcobalamin from cob(II)yrinate a,c-diamide: step 2/7.</text>
</comment>
<dbReference type="AlphaFoldDB" id="A0A2H5XDZ3"/>
<dbReference type="Proteomes" id="UP000236173">
    <property type="component" value="Unassembled WGS sequence"/>
</dbReference>
<protein>
    <recommendedName>
        <fullName evidence="6">Corrinoid adenosyltransferase</fullName>
        <ecNumber evidence="6">2.5.1.17</ecNumber>
    </recommendedName>
    <alternativeName>
        <fullName evidence="6">Cob(II)alamin adenosyltransferase</fullName>
    </alternativeName>
    <alternativeName>
        <fullName evidence="6">Cob(II)yrinic acid a,c-diamide adenosyltransferase</fullName>
    </alternativeName>
    <alternativeName>
        <fullName evidence="6">Cobinamide/cobalamin adenosyltransferase</fullName>
    </alternativeName>
</protein>
<dbReference type="InterPro" id="IPR036451">
    <property type="entry name" value="CblAdoTrfase-like_sf"/>
</dbReference>
<dbReference type="Pfam" id="PF01923">
    <property type="entry name" value="Cob_adeno_trans"/>
    <property type="match status" value="1"/>
</dbReference>
<gene>
    <name evidence="8" type="primary">yvqK</name>
    <name evidence="8" type="ORF">HRbin17_01920</name>
</gene>
<evidence type="ECO:0000256" key="2">
    <source>
        <dbReference type="ARBA" id="ARBA00011233"/>
    </source>
</evidence>
<evidence type="ECO:0000256" key="5">
    <source>
        <dbReference type="ARBA" id="ARBA00022840"/>
    </source>
</evidence>
<comment type="catalytic activity">
    <reaction evidence="6">
        <text>2 cob(II)alamin + reduced [electron-transfer flavoprotein] + 2 ATP = 2 adenosylcob(III)alamin + 2 triphosphate + oxidized [electron-transfer flavoprotein] + 3 H(+)</text>
        <dbReference type="Rhea" id="RHEA:28671"/>
        <dbReference type="Rhea" id="RHEA-COMP:10685"/>
        <dbReference type="Rhea" id="RHEA-COMP:10686"/>
        <dbReference type="ChEBI" id="CHEBI:15378"/>
        <dbReference type="ChEBI" id="CHEBI:16304"/>
        <dbReference type="ChEBI" id="CHEBI:18036"/>
        <dbReference type="ChEBI" id="CHEBI:18408"/>
        <dbReference type="ChEBI" id="CHEBI:30616"/>
        <dbReference type="ChEBI" id="CHEBI:57692"/>
        <dbReference type="ChEBI" id="CHEBI:58307"/>
        <dbReference type="EC" id="2.5.1.17"/>
    </reaction>
</comment>
<dbReference type="NCBIfam" id="TIGR00636">
    <property type="entry name" value="PduO_Nterm"/>
    <property type="match status" value="1"/>
</dbReference>
<dbReference type="InterPro" id="IPR029499">
    <property type="entry name" value="PduO-typ"/>
</dbReference>
<dbReference type="GO" id="GO:0009236">
    <property type="term" value="P:cobalamin biosynthetic process"/>
    <property type="evidence" value="ECO:0007669"/>
    <property type="project" value="UniProtKB-UniRule"/>
</dbReference>
<keyword evidence="6" id="KW-0169">Cobalamin biosynthesis</keyword>